<evidence type="ECO:0000313" key="2">
    <source>
        <dbReference type="EMBL" id="MDF2258653.1"/>
    </source>
</evidence>
<dbReference type="InterPro" id="IPR049975">
    <property type="entry name" value="SAV_915-like_dom"/>
</dbReference>
<name>A0ABT5Z498_9ACTN</name>
<dbReference type="Proteomes" id="UP001220022">
    <property type="component" value="Unassembled WGS sequence"/>
</dbReference>
<gene>
    <name evidence="2" type="ORF">P2L57_23895</name>
</gene>
<keyword evidence="3" id="KW-1185">Reference proteome</keyword>
<evidence type="ECO:0000313" key="3">
    <source>
        <dbReference type="Proteomes" id="UP001220022"/>
    </source>
</evidence>
<sequence>MKRTTAPEDPEPEERRPAGPLFVPVRPGPAGQALRVCRSPRGIRTAVAFTSERRLTTAFGPEQPWIRLAEPALRALAEPLGVRELTVDPRLSARRSQAPAPCPVRWEPAAVGVLRVTGAAAALTALTSFLG</sequence>
<protein>
    <recommendedName>
        <fullName evidence="4">SseB protein N-terminal domain-containing protein</fullName>
    </recommendedName>
</protein>
<reference evidence="2 3" key="1">
    <citation type="submission" date="2023-03" db="EMBL/GenBank/DDBJ databases">
        <title>Draft genome sequence of type strain Streptomyces ferralitis JCM 14344.</title>
        <authorList>
            <person name="Klaysubun C."/>
            <person name="Duangmal K."/>
        </authorList>
    </citation>
    <scope>NUCLEOTIDE SEQUENCE [LARGE SCALE GENOMIC DNA]</scope>
    <source>
        <strain evidence="2 3">JCM 14344</strain>
    </source>
</reference>
<feature type="region of interest" description="Disordered" evidence="1">
    <location>
        <begin position="1"/>
        <end position="27"/>
    </location>
</feature>
<evidence type="ECO:0008006" key="4">
    <source>
        <dbReference type="Google" id="ProtNLM"/>
    </source>
</evidence>
<dbReference type="NCBIfam" id="NF042914">
    <property type="entry name" value="SAV915_dom"/>
    <property type="match status" value="1"/>
</dbReference>
<dbReference type="RefSeq" id="WP_275817893.1">
    <property type="nucleotide sequence ID" value="NZ_BAAANM010000010.1"/>
</dbReference>
<organism evidence="2 3">
    <name type="scientific">Streptantibioticus ferralitis</name>
    <dbReference type="NCBI Taxonomy" id="236510"/>
    <lineage>
        <taxon>Bacteria</taxon>
        <taxon>Bacillati</taxon>
        <taxon>Actinomycetota</taxon>
        <taxon>Actinomycetes</taxon>
        <taxon>Kitasatosporales</taxon>
        <taxon>Streptomycetaceae</taxon>
        <taxon>Streptantibioticus</taxon>
    </lineage>
</organism>
<comment type="caution">
    <text evidence="2">The sequence shown here is derived from an EMBL/GenBank/DDBJ whole genome shotgun (WGS) entry which is preliminary data.</text>
</comment>
<accession>A0ABT5Z498</accession>
<evidence type="ECO:0000256" key="1">
    <source>
        <dbReference type="SAM" id="MobiDB-lite"/>
    </source>
</evidence>
<dbReference type="EMBL" id="JARHTQ010000017">
    <property type="protein sequence ID" value="MDF2258653.1"/>
    <property type="molecule type" value="Genomic_DNA"/>
</dbReference>
<proteinExistence type="predicted"/>